<gene>
    <name evidence="1" type="ORF">OXX778_LOCUS22734</name>
</gene>
<protein>
    <submittedName>
        <fullName evidence="1">Uncharacterized protein</fullName>
    </submittedName>
</protein>
<dbReference type="Proteomes" id="UP000663879">
    <property type="component" value="Unassembled WGS sequence"/>
</dbReference>
<keyword evidence="2" id="KW-1185">Reference proteome</keyword>
<accession>A0A814RT20</accession>
<dbReference type="OrthoDB" id="93990at2759"/>
<evidence type="ECO:0000313" key="1">
    <source>
        <dbReference type="EMBL" id="CAF1137041.1"/>
    </source>
</evidence>
<dbReference type="AlphaFoldDB" id="A0A814RT20"/>
<dbReference type="EMBL" id="CAJNOC010010145">
    <property type="protein sequence ID" value="CAF1137041.1"/>
    <property type="molecule type" value="Genomic_DNA"/>
</dbReference>
<reference evidence="1" key="1">
    <citation type="submission" date="2021-02" db="EMBL/GenBank/DDBJ databases">
        <authorList>
            <person name="Nowell W R."/>
        </authorList>
    </citation>
    <scope>NUCLEOTIDE SEQUENCE</scope>
    <source>
        <strain evidence="1">Ploen Becks lab</strain>
    </source>
</reference>
<proteinExistence type="predicted"/>
<sequence length="138" mass="16288">MKTFRKVQALAFVPSEDVITGFEMIKIESTDKSNFFLTYVEINYIGPIKKDKRSSPRFPIEFWNLNERVKQDLPRTNNNVESWHSRIKSDTRHNLTVNKVVDFFHLEQNNMETDLLLLFSGNQLKSVSNKIKKHEEKV</sequence>
<name>A0A814RT20_9BILA</name>
<organism evidence="1 2">
    <name type="scientific">Brachionus calyciflorus</name>
    <dbReference type="NCBI Taxonomy" id="104777"/>
    <lineage>
        <taxon>Eukaryota</taxon>
        <taxon>Metazoa</taxon>
        <taxon>Spiralia</taxon>
        <taxon>Gnathifera</taxon>
        <taxon>Rotifera</taxon>
        <taxon>Eurotatoria</taxon>
        <taxon>Monogononta</taxon>
        <taxon>Pseudotrocha</taxon>
        <taxon>Ploima</taxon>
        <taxon>Brachionidae</taxon>
        <taxon>Brachionus</taxon>
    </lineage>
</organism>
<comment type="caution">
    <text evidence="1">The sequence shown here is derived from an EMBL/GenBank/DDBJ whole genome shotgun (WGS) entry which is preliminary data.</text>
</comment>
<evidence type="ECO:0000313" key="2">
    <source>
        <dbReference type="Proteomes" id="UP000663879"/>
    </source>
</evidence>